<dbReference type="GO" id="GO:0004658">
    <property type="term" value="F:propionyl-CoA carboxylase activity"/>
    <property type="evidence" value="ECO:0007669"/>
    <property type="project" value="InterPro"/>
</dbReference>
<dbReference type="EMBL" id="FUHW01000044">
    <property type="protein sequence ID" value="SJM71815.1"/>
    <property type="molecule type" value="Genomic_DNA"/>
</dbReference>
<proteinExistence type="predicted"/>
<name>A0A1R4GUP8_9MICC</name>
<sequence length="82" mass="8607">MTGSAHNENDAAAAAPLFAVVRGNPDDVEVAALTAVLACLPGTSQEPNGADAATSRREVMRNQAWQRRHLAGQPGPWRSGRS</sequence>
<dbReference type="AlphaFoldDB" id="A0A1R4GUP8"/>
<dbReference type="GO" id="GO:0003989">
    <property type="term" value="F:acetyl-CoA carboxylase activity"/>
    <property type="evidence" value="ECO:0007669"/>
    <property type="project" value="InterPro"/>
</dbReference>
<evidence type="ECO:0008006" key="3">
    <source>
        <dbReference type="Google" id="ProtNLM"/>
    </source>
</evidence>
<reference evidence="1 2" key="1">
    <citation type="submission" date="2017-02" db="EMBL/GenBank/DDBJ databases">
        <authorList>
            <person name="Peterson S.W."/>
        </authorList>
    </citation>
    <scope>NUCLEOTIDE SEQUENCE [LARGE SCALE GENOMIC DNA]</scope>
    <source>
        <strain evidence="1 2">B Ar 00.02</strain>
    </source>
</reference>
<dbReference type="RefSeq" id="WP_087000609.1">
    <property type="nucleotide sequence ID" value="NZ_FUHW01000044.1"/>
</dbReference>
<dbReference type="Pfam" id="PF13822">
    <property type="entry name" value="ACC_epsilon"/>
    <property type="match status" value="1"/>
</dbReference>
<evidence type="ECO:0000313" key="2">
    <source>
        <dbReference type="Proteomes" id="UP000195913"/>
    </source>
</evidence>
<evidence type="ECO:0000313" key="1">
    <source>
        <dbReference type="EMBL" id="SJM71815.1"/>
    </source>
</evidence>
<gene>
    <name evidence="1" type="ORF">FM101_13870</name>
</gene>
<protein>
    <recommendedName>
        <fullName evidence="3">Acyl-CoA carboxylase subunit epsilon</fullName>
    </recommendedName>
</protein>
<dbReference type="InterPro" id="IPR032716">
    <property type="entry name" value="ACC_epsilon"/>
</dbReference>
<dbReference type="Proteomes" id="UP000195913">
    <property type="component" value="Unassembled WGS sequence"/>
</dbReference>
<keyword evidence="2" id="KW-1185">Reference proteome</keyword>
<accession>A0A1R4GUP8</accession>
<organism evidence="1 2">
    <name type="scientific">Arthrobacter rhombi</name>
    <dbReference type="NCBI Taxonomy" id="71253"/>
    <lineage>
        <taxon>Bacteria</taxon>
        <taxon>Bacillati</taxon>
        <taxon>Actinomycetota</taxon>
        <taxon>Actinomycetes</taxon>
        <taxon>Micrococcales</taxon>
        <taxon>Micrococcaceae</taxon>
        <taxon>Arthrobacter</taxon>
    </lineage>
</organism>